<dbReference type="AlphaFoldDB" id="D4XVX3"/>
<dbReference type="InterPro" id="IPR048466">
    <property type="entry name" value="DNA_pol3_delta-like_C"/>
</dbReference>
<keyword evidence="12" id="KW-1185">Reference proteome</keyword>
<dbReference type="GO" id="GO:0009360">
    <property type="term" value="C:DNA polymerase III complex"/>
    <property type="evidence" value="ECO:0007669"/>
    <property type="project" value="InterPro"/>
</dbReference>
<dbReference type="OrthoDB" id="400018at2"/>
<feature type="domain" description="DNA polymerase III delta subunit-like C-terminal" evidence="10">
    <location>
        <begin position="191"/>
        <end position="306"/>
    </location>
</feature>
<evidence type="ECO:0000256" key="6">
    <source>
        <dbReference type="ARBA" id="ARBA00022932"/>
    </source>
</evidence>
<dbReference type="InterPro" id="IPR005790">
    <property type="entry name" value="DNA_polIII_delta"/>
</dbReference>
<dbReference type="InterPro" id="IPR027417">
    <property type="entry name" value="P-loop_NTPase"/>
</dbReference>
<dbReference type="Gene3D" id="1.20.272.10">
    <property type="match status" value="1"/>
</dbReference>
<dbReference type="STRING" id="747682.MALL_0832"/>
<gene>
    <name evidence="11" type="ORF">MALL_0832</name>
</gene>
<dbReference type="PANTHER" id="PTHR34388:SF1">
    <property type="entry name" value="DNA POLYMERASE III SUBUNIT DELTA"/>
    <property type="match status" value="1"/>
</dbReference>
<comment type="caution">
    <text evidence="11">The sequence shown here is derived from an EMBL/GenBank/DDBJ whole genome shotgun (WGS) entry which is preliminary data.</text>
</comment>
<dbReference type="Pfam" id="PF21694">
    <property type="entry name" value="DNA_pol3_delta_C"/>
    <property type="match status" value="1"/>
</dbReference>
<dbReference type="eggNOG" id="COG1466">
    <property type="taxonomic scope" value="Bacteria"/>
</dbReference>
<dbReference type="GO" id="GO:0003677">
    <property type="term" value="F:DNA binding"/>
    <property type="evidence" value="ECO:0007669"/>
    <property type="project" value="InterPro"/>
</dbReference>
<accession>D4XVX3</accession>
<evidence type="ECO:0000313" key="11">
    <source>
        <dbReference type="EMBL" id="EFF41500.1"/>
    </source>
</evidence>
<dbReference type="EMBL" id="ADNC01000016">
    <property type="protein sequence ID" value="EFF41500.1"/>
    <property type="molecule type" value="Genomic_DNA"/>
</dbReference>
<keyword evidence="5" id="KW-0235">DNA replication</keyword>
<name>D4XVX3_9BACT</name>
<evidence type="ECO:0000256" key="5">
    <source>
        <dbReference type="ARBA" id="ARBA00022705"/>
    </source>
</evidence>
<dbReference type="Proteomes" id="UP000004757">
    <property type="component" value="Unassembled WGS sequence"/>
</dbReference>
<feature type="domain" description="DNA polymerase III delta N-terminal" evidence="9">
    <location>
        <begin position="4"/>
        <end position="99"/>
    </location>
</feature>
<proteinExistence type="inferred from homology"/>
<evidence type="ECO:0000313" key="12">
    <source>
        <dbReference type="Proteomes" id="UP000004757"/>
    </source>
</evidence>
<sequence length="310" mass="36264">MIFISGKEQYFINSEINKVKKMFEAQNIFKYEDNFDLNLATLEMSSISIFSEKKLFIFPNFYLFMKKDKDINFNEKKFISYLTNDSFNEYIFTFSEEKIINNPFTNLVLKNSLHKEALSFTPSDYPKVIKKIVTENKGEISILDALYLAQKLPNNLELIICEIKKLLSQSLNITKEIIDLSVGDYGLDDQYSFINSIATRNFSLIYKKYTERKRSGDTILSLIGQLSSFVCLTHRIVMFKKAKLSANEIIETLKLNKIRYRKAEEFLVQYGQSKVLKIIKDLEKLDLDIKRTGVNDEQAFETFLIREFAK</sequence>
<keyword evidence="6" id="KW-0239">DNA-directed DNA polymerase</keyword>
<evidence type="ECO:0000256" key="1">
    <source>
        <dbReference type="ARBA" id="ARBA00012417"/>
    </source>
</evidence>
<comment type="catalytic activity">
    <reaction evidence="8">
        <text>DNA(n) + a 2'-deoxyribonucleoside 5'-triphosphate = DNA(n+1) + diphosphate</text>
        <dbReference type="Rhea" id="RHEA:22508"/>
        <dbReference type="Rhea" id="RHEA-COMP:17339"/>
        <dbReference type="Rhea" id="RHEA-COMP:17340"/>
        <dbReference type="ChEBI" id="CHEBI:33019"/>
        <dbReference type="ChEBI" id="CHEBI:61560"/>
        <dbReference type="ChEBI" id="CHEBI:173112"/>
        <dbReference type="EC" id="2.7.7.7"/>
    </reaction>
</comment>
<reference evidence="11 12" key="1">
    <citation type="submission" date="2010-03" db="EMBL/GenBank/DDBJ databases">
        <authorList>
            <person name="Glass J.I."/>
            <person name="Benders G.A."/>
            <person name="Durkin A.S."/>
            <person name="Farmerie W.G."/>
            <person name="Hlavinka K."/>
            <person name="Hostetler J."/>
            <person name="Jackson J."/>
            <person name="May M.A."/>
            <person name="Miller R.H."/>
            <person name="Paralanov V."/>
            <person name="Radune D."/>
            <person name="Szczypinski B."/>
            <person name="Brown D.R."/>
        </authorList>
    </citation>
    <scope>NUCLEOTIDE SEQUENCE [LARGE SCALE GENOMIC DNA]</scope>
    <source>
        <strain evidence="11 12">A21JP2</strain>
    </source>
</reference>
<dbReference type="NCBIfam" id="TIGR01128">
    <property type="entry name" value="holA"/>
    <property type="match status" value="1"/>
</dbReference>
<dbReference type="SUPFAM" id="SSF48019">
    <property type="entry name" value="post-AAA+ oligomerization domain-like"/>
    <property type="match status" value="1"/>
</dbReference>
<protein>
    <recommendedName>
        <fullName evidence="2">DNA polymerase III subunit delta</fullName>
        <ecNumber evidence="1">2.7.7.7</ecNumber>
    </recommendedName>
</protein>
<organism evidence="11 12">
    <name type="scientific">Mycoplasmopsis alligatoris A21JP2</name>
    <dbReference type="NCBI Taxonomy" id="747682"/>
    <lineage>
        <taxon>Bacteria</taxon>
        <taxon>Bacillati</taxon>
        <taxon>Mycoplasmatota</taxon>
        <taxon>Mycoplasmoidales</taxon>
        <taxon>Metamycoplasmataceae</taxon>
        <taxon>Mycoplasmopsis</taxon>
    </lineage>
</organism>
<evidence type="ECO:0000256" key="7">
    <source>
        <dbReference type="ARBA" id="ARBA00034754"/>
    </source>
</evidence>
<dbReference type="GO" id="GO:0006261">
    <property type="term" value="P:DNA-templated DNA replication"/>
    <property type="evidence" value="ECO:0007669"/>
    <property type="project" value="TreeGrafter"/>
</dbReference>
<dbReference type="InterPro" id="IPR008921">
    <property type="entry name" value="DNA_pol3_clamp-load_cplx_C"/>
</dbReference>
<keyword evidence="3" id="KW-0808">Transferase</keyword>
<evidence type="ECO:0000256" key="2">
    <source>
        <dbReference type="ARBA" id="ARBA00017703"/>
    </source>
</evidence>
<dbReference type="EC" id="2.7.7.7" evidence="1"/>
<dbReference type="PANTHER" id="PTHR34388">
    <property type="entry name" value="DNA POLYMERASE III SUBUNIT DELTA"/>
    <property type="match status" value="1"/>
</dbReference>
<dbReference type="GO" id="GO:0003887">
    <property type="term" value="F:DNA-directed DNA polymerase activity"/>
    <property type="evidence" value="ECO:0007669"/>
    <property type="project" value="UniProtKB-KW"/>
</dbReference>
<comment type="similarity">
    <text evidence="7">Belongs to the DNA polymerase HolA subunit family.</text>
</comment>
<evidence type="ECO:0000256" key="3">
    <source>
        <dbReference type="ARBA" id="ARBA00022679"/>
    </source>
</evidence>
<evidence type="ECO:0000259" key="10">
    <source>
        <dbReference type="Pfam" id="PF21694"/>
    </source>
</evidence>
<keyword evidence="4" id="KW-0548">Nucleotidyltransferase</keyword>
<evidence type="ECO:0000256" key="4">
    <source>
        <dbReference type="ARBA" id="ARBA00022695"/>
    </source>
</evidence>
<dbReference type="Pfam" id="PF06144">
    <property type="entry name" value="DNA_pol3_delta"/>
    <property type="match status" value="1"/>
</dbReference>
<dbReference type="InterPro" id="IPR010372">
    <property type="entry name" value="DNA_pol3_delta_N"/>
</dbReference>
<evidence type="ECO:0000256" key="8">
    <source>
        <dbReference type="ARBA" id="ARBA00049244"/>
    </source>
</evidence>
<dbReference type="Gene3D" id="3.40.50.300">
    <property type="entry name" value="P-loop containing nucleotide triphosphate hydrolases"/>
    <property type="match status" value="1"/>
</dbReference>
<evidence type="ECO:0000259" key="9">
    <source>
        <dbReference type="Pfam" id="PF06144"/>
    </source>
</evidence>
<dbReference type="RefSeq" id="WP_005683523.1">
    <property type="nucleotide sequence ID" value="NZ_ADNC01000016.1"/>
</dbReference>